<organism evidence="1 2">
    <name type="scientific">Brotocaccenecus cirricatena</name>
    <dbReference type="NCBI Taxonomy" id="3064195"/>
    <lineage>
        <taxon>Bacteria</taxon>
        <taxon>Bacillati</taxon>
        <taxon>Bacillota</taxon>
        <taxon>Clostridia</taxon>
        <taxon>Eubacteriales</taxon>
        <taxon>Oscillospiraceae</taxon>
        <taxon>Brotocaccenecus</taxon>
    </lineage>
</organism>
<proteinExistence type="predicted"/>
<dbReference type="AlphaFoldDB" id="A0AAE3AIR1"/>
<sequence>MVNGIDIFREHFNHFKEQYTVIGGFACDLLMNDAGLDFRQTVDIDMVLIVEALTTDFAKAFWAFIEAGGYQARQRSNGQPEFYRFVDPTNPAYPKMIELFSRPQSNVVLQPDTHLMPLHIDDEVSSLSAILLNDDYYHFLLDGRTVTDGISILDAEHIIPLKMRAWLDLKSKKAEGIHVNARDIKKHRLDVFRLFQLVRENQRIPVPQSIMEDITRFIAQMRQEDIRLTDIGIRRSKDSILDIYSQMYITE</sequence>
<evidence type="ECO:0000313" key="2">
    <source>
        <dbReference type="Proteomes" id="UP001199319"/>
    </source>
</evidence>
<comment type="caution">
    <text evidence="1">The sequence shown here is derived from an EMBL/GenBank/DDBJ whole genome shotgun (WGS) entry which is preliminary data.</text>
</comment>
<dbReference type="RefSeq" id="WP_302930183.1">
    <property type="nucleotide sequence ID" value="NZ_JAJEPW010000100.1"/>
</dbReference>
<protein>
    <submittedName>
        <fullName evidence="1">Uncharacterized protein</fullName>
    </submittedName>
</protein>
<reference evidence="1" key="1">
    <citation type="submission" date="2021-10" db="EMBL/GenBank/DDBJ databases">
        <title>Anaerobic single-cell dispensing facilitates the cultivation of human gut bacteria.</title>
        <authorList>
            <person name="Afrizal A."/>
        </authorList>
    </citation>
    <scope>NUCLEOTIDE SEQUENCE</scope>
    <source>
        <strain evidence="1">CLA-AA-H272</strain>
    </source>
</reference>
<keyword evidence="2" id="KW-1185">Reference proteome</keyword>
<name>A0AAE3AIR1_9FIRM</name>
<evidence type="ECO:0000313" key="1">
    <source>
        <dbReference type="EMBL" id="MCC2131065.1"/>
    </source>
</evidence>
<dbReference type="EMBL" id="JAJEPW010000100">
    <property type="protein sequence ID" value="MCC2131065.1"/>
    <property type="molecule type" value="Genomic_DNA"/>
</dbReference>
<gene>
    <name evidence="1" type="ORF">LKD37_16450</name>
</gene>
<accession>A0AAE3AIR1</accession>
<dbReference type="Proteomes" id="UP001199319">
    <property type="component" value="Unassembled WGS sequence"/>
</dbReference>